<protein>
    <submittedName>
        <fullName evidence="2">Uncharacterized protein</fullName>
    </submittedName>
</protein>
<dbReference type="AlphaFoldDB" id="B1T1Z4"/>
<reference evidence="2 3" key="1">
    <citation type="submission" date="2008-03" db="EMBL/GenBank/DDBJ databases">
        <title>Sequencing of the draft genome and assembly of Burkholderia ambifaria MEX-5.</title>
        <authorList>
            <consortium name="US DOE Joint Genome Institute (JGI-PGF)"/>
            <person name="Copeland A."/>
            <person name="Lucas S."/>
            <person name="Lapidus A."/>
            <person name="Glavina del Rio T."/>
            <person name="Dalin E."/>
            <person name="Tice H."/>
            <person name="Bruce D."/>
            <person name="Goodwin L."/>
            <person name="Pitluck S."/>
            <person name="Larimer F."/>
            <person name="Land M.L."/>
            <person name="Hauser L."/>
            <person name="Tiedje J."/>
            <person name="Richardson P."/>
        </authorList>
    </citation>
    <scope>NUCLEOTIDE SEQUENCE [LARGE SCALE GENOMIC DNA]</scope>
    <source>
        <strain evidence="2 3">MEX-5</strain>
    </source>
</reference>
<feature type="chain" id="PRO_5002770401" evidence="1">
    <location>
        <begin position="25"/>
        <end position="562"/>
    </location>
</feature>
<organism evidence="2 3">
    <name type="scientific">Burkholderia ambifaria MEX-5</name>
    <dbReference type="NCBI Taxonomy" id="396597"/>
    <lineage>
        <taxon>Bacteria</taxon>
        <taxon>Pseudomonadati</taxon>
        <taxon>Pseudomonadota</taxon>
        <taxon>Betaproteobacteria</taxon>
        <taxon>Burkholderiales</taxon>
        <taxon>Burkholderiaceae</taxon>
        <taxon>Burkholderia</taxon>
        <taxon>Burkholderia cepacia complex</taxon>
    </lineage>
</organism>
<dbReference type="PATRIC" id="fig|396597.7.peg.6425"/>
<feature type="signal peptide" evidence="1">
    <location>
        <begin position="1"/>
        <end position="24"/>
    </location>
</feature>
<dbReference type="RefSeq" id="WP_006757784.1">
    <property type="nucleotide sequence ID" value="NZ_ABLK01000040.1"/>
</dbReference>
<gene>
    <name evidence="2" type="ORF">BamMEX5DRAFT_1810</name>
</gene>
<name>B1T1Z4_9BURK</name>
<proteinExistence type="predicted"/>
<dbReference type="Proteomes" id="UP000004814">
    <property type="component" value="Unassembled WGS sequence"/>
</dbReference>
<keyword evidence="1" id="KW-0732">Signal</keyword>
<dbReference type="EMBL" id="ABLK01000040">
    <property type="protein sequence ID" value="EDT42413.1"/>
    <property type="molecule type" value="Genomic_DNA"/>
</dbReference>
<evidence type="ECO:0000256" key="1">
    <source>
        <dbReference type="SAM" id="SignalP"/>
    </source>
</evidence>
<sequence>MKKIINSMLFMGCMVVLSGATVAAADSDRSGHMTDPLENMPVVLPMNDGGGAILEALPGRRVMLEVPDESHIFVLDASLIKYRNLLHYKNMVTKSLRNNGTVVLKGERDSLLALKPDWLKVWPDSNTIILTSRMGTSVDGVRDRGVRDARHIVEAIERHVRLAKRRESSILMLTNDVIESRNKRSGATGDATKEVAFSLHPSSPVETCTGFGNGLVKQGFSRPLTKEERRVLSDEVSRWCQSGTLSNYQAAIATSAVPRWLYTEQPKLNLMTEWALIRSEDKVVPENSKYFFWVKTVGQGSGTGFTRSLHDTATFRNNVMYGLLDATIYSGWGNSYPYRENSWSYPVGTDDWSSAEPALFGCNFGDRGSVCPSGASVVHLFPSDTFNNSVSVAKSTAFSINGTFGIKGLSNEGAAGGPVKGFNATLSISRTESTQKSATVNLTNVQTSPGLPFSRSTRWRPDVPAIWDYLISRGVTGDFGSATPTAATINPEYDVLWKIPMRSNQGKEMKFSMIYEAGWNNCVRELCANMSLPTDPSVAPQKRVFWIDSVLVDLRVRSANDV</sequence>
<accession>B1T1Z4</accession>
<evidence type="ECO:0000313" key="2">
    <source>
        <dbReference type="EMBL" id="EDT42413.1"/>
    </source>
</evidence>
<comment type="caution">
    <text evidence="2">The sequence shown here is derived from an EMBL/GenBank/DDBJ whole genome shotgun (WGS) entry which is preliminary data.</text>
</comment>
<evidence type="ECO:0000313" key="3">
    <source>
        <dbReference type="Proteomes" id="UP000004814"/>
    </source>
</evidence>